<dbReference type="InterPro" id="IPR016032">
    <property type="entry name" value="Sig_transdc_resp-reg_C-effctor"/>
</dbReference>
<evidence type="ECO:0000256" key="1">
    <source>
        <dbReference type="ARBA" id="ARBA00022553"/>
    </source>
</evidence>
<keyword evidence="4" id="KW-0804">Transcription</keyword>
<dbReference type="PROSITE" id="PS00622">
    <property type="entry name" value="HTH_LUXR_1"/>
    <property type="match status" value="1"/>
</dbReference>
<evidence type="ECO:0000313" key="9">
    <source>
        <dbReference type="Proteomes" id="UP000214688"/>
    </source>
</evidence>
<proteinExistence type="predicted"/>
<dbReference type="PANTHER" id="PTHR43214:SF39">
    <property type="entry name" value="TRANSCRIPTIONAL REGULATORY PROTEIN DEGU"/>
    <property type="match status" value="1"/>
</dbReference>
<dbReference type="InterPro" id="IPR058245">
    <property type="entry name" value="NreC/VraR/RcsB-like_REC"/>
</dbReference>
<dbReference type="PRINTS" id="PR00038">
    <property type="entry name" value="HTHLUXR"/>
</dbReference>
<dbReference type="GO" id="GO:0006355">
    <property type="term" value="P:regulation of DNA-templated transcription"/>
    <property type="evidence" value="ECO:0007669"/>
    <property type="project" value="InterPro"/>
</dbReference>
<evidence type="ECO:0000256" key="4">
    <source>
        <dbReference type="ARBA" id="ARBA00023163"/>
    </source>
</evidence>
<gene>
    <name evidence="8" type="ORF">CIG75_02225</name>
</gene>
<dbReference type="Proteomes" id="UP000214688">
    <property type="component" value="Chromosome"/>
</dbReference>
<evidence type="ECO:0000313" key="8">
    <source>
        <dbReference type="EMBL" id="ASS73907.1"/>
    </source>
</evidence>
<dbReference type="SUPFAM" id="SSF52172">
    <property type="entry name" value="CheY-like"/>
    <property type="match status" value="1"/>
</dbReference>
<keyword evidence="9" id="KW-1185">Reference proteome</keyword>
<keyword evidence="3 8" id="KW-0238">DNA-binding</keyword>
<dbReference type="SMART" id="SM00421">
    <property type="entry name" value="HTH_LUXR"/>
    <property type="match status" value="1"/>
</dbReference>
<feature type="modified residue" description="4-aspartylphosphate" evidence="5">
    <location>
        <position position="87"/>
    </location>
</feature>
<dbReference type="PANTHER" id="PTHR43214">
    <property type="entry name" value="TWO-COMPONENT RESPONSE REGULATOR"/>
    <property type="match status" value="1"/>
</dbReference>
<dbReference type="CDD" id="cd06170">
    <property type="entry name" value="LuxR_C_like"/>
    <property type="match status" value="1"/>
</dbReference>
<keyword evidence="1 5" id="KW-0597">Phosphoprotein</keyword>
<dbReference type="InterPro" id="IPR011006">
    <property type="entry name" value="CheY-like_superfamily"/>
</dbReference>
<evidence type="ECO:0000256" key="2">
    <source>
        <dbReference type="ARBA" id="ARBA00023015"/>
    </source>
</evidence>
<feature type="domain" description="Response regulatory" evidence="7">
    <location>
        <begin position="36"/>
        <end position="152"/>
    </location>
</feature>
<dbReference type="PROSITE" id="PS50043">
    <property type="entry name" value="HTH_LUXR_2"/>
    <property type="match status" value="1"/>
</dbReference>
<reference evidence="8 9" key="1">
    <citation type="journal article" date="2015" name="Int. J. Syst. Evol. Microbiol.">
        <title>Tumebacillus algifaecis sp. nov., isolated from decomposing algal scum.</title>
        <authorList>
            <person name="Wu Y.F."/>
            <person name="Zhang B."/>
            <person name="Xing P."/>
            <person name="Wu Q.L."/>
            <person name="Liu S.J."/>
        </authorList>
    </citation>
    <scope>NUCLEOTIDE SEQUENCE [LARGE SCALE GENOMIC DNA]</scope>
    <source>
        <strain evidence="8 9">THMBR28</strain>
    </source>
</reference>
<organism evidence="8 9">
    <name type="scientific">Tumebacillus algifaecis</name>
    <dbReference type="NCBI Taxonomy" id="1214604"/>
    <lineage>
        <taxon>Bacteria</taxon>
        <taxon>Bacillati</taxon>
        <taxon>Bacillota</taxon>
        <taxon>Bacilli</taxon>
        <taxon>Bacillales</taxon>
        <taxon>Alicyclobacillaceae</taxon>
        <taxon>Tumebacillus</taxon>
    </lineage>
</organism>
<name>A0A223CXI3_9BACL</name>
<dbReference type="Gene3D" id="3.40.50.2300">
    <property type="match status" value="1"/>
</dbReference>
<sequence>MEKWRLNPSRLKVPRTHHATDHRIREAIALEQEKIKLFLADDHTLFRQGLRRIFELEDDIEIVGECSDGEAAVNLVLDINPQVVLMDINMPKRTGVEATRLIKEANSDVRILILSIHDDEAYIFETVRAGANGYLLKDVESDVLVEAVRQVASGSSFIHPQVTTKLLDEFKRLSNQVYDGDFEQGEQGLSYEWQEILTQREMEILKLMAEGKSNRTIGESLFISEKTVKNHVSSILGKLSVDDRTQAVITAAKRSWVKL</sequence>
<keyword evidence="2" id="KW-0805">Transcription regulation</keyword>
<evidence type="ECO:0000259" key="7">
    <source>
        <dbReference type="PROSITE" id="PS50110"/>
    </source>
</evidence>
<protein>
    <submittedName>
        <fullName evidence="8">DNA-binding response regulator</fullName>
    </submittedName>
</protein>
<dbReference type="Pfam" id="PF00072">
    <property type="entry name" value="Response_reg"/>
    <property type="match status" value="1"/>
</dbReference>
<dbReference type="PROSITE" id="PS50110">
    <property type="entry name" value="RESPONSE_REGULATORY"/>
    <property type="match status" value="1"/>
</dbReference>
<dbReference type="AlphaFoldDB" id="A0A223CXI3"/>
<feature type="domain" description="HTH luxR-type" evidence="6">
    <location>
        <begin position="190"/>
        <end position="255"/>
    </location>
</feature>
<dbReference type="InterPro" id="IPR039420">
    <property type="entry name" value="WalR-like"/>
</dbReference>
<evidence type="ECO:0000256" key="3">
    <source>
        <dbReference type="ARBA" id="ARBA00023125"/>
    </source>
</evidence>
<dbReference type="CDD" id="cd17535">
    <property type="entry name" value="REC_NarL-like"/>
    <property type="match status" value="1"/>
</dbReference>
<evidence type="ECO:0000259" key="6">
    <source>
        <dbReference type="PROSITE" id="PS50043"/>
    </source>
</evidence>
<dbReference type="InterPro" id="IPR001789">
    <property type="entry name" value="Sig_transdc_resp-reg_receiver"/>
</dbReference>
<dbReference type="OrthoDB" id="9779069at2"/>
<dbReference type="SUPFAM" id="SSF46894">
    <property type="entry name" value="C-terminal effector domain of the bipartite response regulators"/>
    <property type="match status" value="1"/>
</dbReference>
<dbReference type="InterPro" id="IPR000792">
    <property type="entry name" value="Tscrpt_reg_LuxR_C"/>
</dbReference>
<dbReference type="GO" id="GO:0000160">
    <property type="term" value="P:phosphorelay signal transduction system"/>
    <property type="evidence" value="ECO:0007669"/>
    <property type="project" value="InterPro"/>
</dbReference>
<dbReference type="KEGG" id="tab:CIG75_02225"/>
<dbReference type="SMART" id="SM00448">
    <property type="entry name" value="REC"/>
    <property type="match status" value="1"/>
</dbReference>
<dbReference type="EMBL" id="CP022657">
    <property type="protein sequence ID" value="ASS73907.1"/>
    <property type="molecule type" value="Genomic_DNA"/>
</dbReference>
<evidence type="ECO:0000256" key="5">
    <source>
        <dbReference type="PROSITE-ProRule" id="PRU00169"/>
    </source>
</evidence>
<accession>A0A223CXI3</accession>
<dbReference type="Pfam" id="PF00196">
    <property type="entry name" value="GerE"/>
    <property type="match status" value="1"/>
</dbReference>
<dbReference type="GO" id="GO:0003677">
    <property type="term" value="F:DNA binding"/>
    <property type="evidence" value="ECO:0007669"/>
    <property type="project" value="UniProtKB-KW"/>
</dbReference>